<evidence type="ECO:0000313" key="3">
    <source>
        <dbReference type="Proteomes" id="UP001159641"/>
    </source>
</evidence>
<keyword evidence="1" id="KW-1133">Transmembrane helix</keyword>
<dbReference type="AlphaFoldDB" id="A0AB34HKT1"/>
<evidence type="ECO:0000256" key="1">
    <source>
        <dbReference type="SAM" id="Phobius"/>
    </source>
</evidence>
<gene>
    <name evidence="2" type="ORF">J1605_019494</name>
</gene>
<feature type="transmembrane region" description="Helical" evidence="1">
    <location>
        <begin position="78"/>
        <end position="96"/>
    </location>
</feature>
<keyword evidence="3" id="KW-1185">Reference proteome</keyword>
<keyword evidence="1" id="KW-0472">Membrane</keyword>
<proteinExistence type="predicted"/>
<comment type="caution">
    <text evidence="2">The sequence shown here is derived from an EMBL/GenBank/DDBJ whole genome shotgun (WGS) entry which is preliminary data.</text>
</comment>
<dbReference type="Proteomes" id="UP001159641">
    <property type="component" value="Unassembled WGS sequence"/>
</dbReference>
<keyword evidence="1" id="KW-0812">Transmembrane</keyword>
<protein>
    <submittedName>
        <fullName evidence="2">Uncharacterized protein</fullName>
    </submittedName>
</protein>
<dbReference type="EMBL" id="JAIQCJ010001069">
    <property type="protein sequence ID" value="KAJ8792788.1"/>
    <property type="molecule type" value="Genomic_DNA"/>
</dbReference>
<accession>A0AB34HKT1</accession>
<sequence length="102" mass="11628">MRTTERKVLEAEELELGESSSIGGNRRNSPVAYGFHLTPEEEMRRKRLHRFDGQRGTGRGYHRRLLSRSAVPKRLGSLGPHIWMVVAVNLLCYAITLPSRDV</sequence>
<name>A0AB34HKT1_ESCRO</name>
<evidence type="ECO:0000313" key="2">
    <source>
        <dbReference type="EMBL" id="KAJ8792788.1"/>
    </source>
</evidence>
<organism evidence="2 3">
    <name type="scientific">Eschrichtius robustus</name>
    <name type="common">California gray whale</name>
    <name type="synonym">Eschrichtius gibbosus</name>
    <dbReference type="NCBI Taxonomy" id="9764"/>
    <lineage>
        <taxon>Eukaryota</taxon>
        <taxon>Metazoa</taxon>
        <taxon>Chordata</taxon>
        <taxon>Craniata</taxon>
        <taxon>Vertebrata</taxon>
        <taxon>Euteleostomi</taxon>
        <taxon>Mammalia</taxon>
        <taxon>Eutheria</taxon>
        <taxon>Laurasiatheria</taxon>
        <taxon>Artiodactyla</taxon>
        <taxon>Whippomorpha</taxon>
        <taxon>Cetacea</taxon>
        <taxon>Mysticeti</taxon>
        <taxon>Eschrichtiidae</taxon>
        <taxon>Eschrichtius</taxon>
    </lineage>
</organism>
<reference evidence="2 3" key="1">
    <citation type="submission" date="2022-11" db="EMBL/GenBank/DDBJ databases">
        <title>Whole genome sequence of Eschrichtius robustus ER-17-0199.</title>
        <authorList>
            <person name="Bruniche-Olsen A."/>
            <person name="Black A.N."/>
            <person name="Fields C.J."/>
            <person name="Walden K."/>
            <person name="Dewoody J.A."/>
        </authorList>
    </citation>
    <scope>NUCLEOTIDE SEQUENCE [LARGE SCALE GENOMIC DNA]</scope>
    <source>
        <strain evidence="2">ER-17-0199</strain>
        <tissue evidence="2">Blubber</tissue>
    </source>
</reference>